<dbReference type="Gene3D" id="2.10.109.10">
    <property type="entry name" value="Umud Fragment, subunit A"/>
    <property type="match status" value="1"/>
</dbReference>
<reference evidence="2 3" key="1">
    <citation type="submission" date="2020-08" db="EMBL/GenBank/DDBJ databases">
        <title>Genomic Encyclopedia of Type Strains, Phase IV (KMG-IV): sequencing the most valuable type-strain genomes for metagenomic binning, comparative biology and taxonomic classification.</title>
        <authorList>
            <person name="Goeker M."/>
        </authorList>
    </citation>
    <scope>NUCLEOTIDE SEQUENCE [LARGE SCALE GENOMIC DNA]</scope>
    <source>
        <strain evidence="2 3">DSM 102983</strain>
    </source>
</reference>
<evidence type="ECO:0000259" key="1">
    <source>
        <dbReference type="Pfam" id="PF10502"/>
    </source>
</evidence>
<dbReference type="CDD" id="cd06530">
    <property type="entry name" value="S26_SPase_I"/>
    <property type="match status" value="1"/>
</dbReference>
<evidence type="ECO:0000313" key="3">
    <source>
        <dbReference type="Proteomes" id="UP000533637"/>
    </source>
</evidence>
<organism evidence="2 3">
    <name type="scientific">Parabacteroides faecis</name>
    <dbReference type="NCBI Taxonomy" id="1217282"/>
    <lineage>
        <taxon>Bacteria</taxon>
        <taxon>Pseudomonadati</taxon>
        <taxon>Bacteroidota</taxon>
        <taxon>Bacteroidia</taxon>
        <taxon>Bacteroidales</taxon>
        <taxon>Tannerellaceae</taxon>
        <taxon>Parabacteroides</taxon>
    </lineage>
</organism>
<feature type="domain" description="Peptidase S26" evidence="1">
    <location>
        <begin position="3"/>
        <end position="31"/>
    </location>
</feature>
<gene>
    <name evidence="2" type="ORF">GGQ57_003857</name>
</gene>
<name>A0ABR6KRB8_9BACT</name>
<dbReference type="SUPFAM" id="SSF51306">
    <property type="entry name" value="LexA/Signal peptidase"/>
    <property type="match status" value="1"/>
</dbReference>
<protein>
    <recommendedName>
        <fullName evidence="1">Peptidase S26 domain-containing protein</fullName>
    </recommendedName>
</protein>
<proteinExistence type="predicted"/>
<dbReference type="Proteomes" id="UP000533637">
    <property type="component" value="Unassembled WGS sequence"/>
</dbReference>
<evidence type="ECO:0000313" key="2">
    <source>
        <dbReference type="EMBL" id="MBB4623933.1"/>
    </source>
</evidence>
<dbReference type="Pfam" id="PF10502">
    <property type="entry name" value="Peptidase_S26"/>
    <property type="match status" value="1"/>
</dbReference>
<keyword evidence="3" id="KW-1185">Reference proteome</keyword>
<accession>A0ABR6KRB8</accession>
<sequence length="54" mass="6350">MEGDNHDNSHDSRIFGFIPEEAIIGKSDFVLFSLTPQKSFWKSIRWERILGQLR</sequence>
<dbReference type="EMBL" id="JACHOC010000008">
    <property type="protein sequence ID" value="MBB4623933.1"/>
    <property type="molecule type" value="Genomic_DNA"/>
</dbReference>
<dbReference type="InterPro" id="IPR036286">
    <property type="entry name" value="LexA/Signal_pep-like_sf"/>
</dbReference>
<dbReference type="InterPro" id="IPR019533">
    <property type="entry name" value="Peptidase_S26"/>
</dbReference>
<comment type="caution">
    <text evidence="2">The sequence shown here is derived from an EMBL/GenBank/DDBJ whole genome shotgun (WGS) entry which is preliminary data.</text>
</comment>